<dbReference type="SMART" id="SM00387">
    <property type="entry name" value="HATPase_c"/>
    <property type="match status" value="1"/>
</dbReference>
<dbReference type="PROSITE" id="PS50885">
    <property type="entry name" value="HAMP"/>
    <property type="match status" value="1"/>
</dbReference>
<keyword evidence="4" id="KW-0597">Phosphoprotein</keyword>
<evidence type="ECO:0000256" key="2">
    <source>
        <dbReference type="ARBA" id="ARBA00004370"/>
    </source>
</evidence>
<keyword evidence="8 14" id="KW-0418">Kinase</keyword>
<dbReference type="Gene3D" id="1.20.5.1930">
    <property type="match status" value="1"/>
</dbReference>
<keyword evidence="7" id="KW-0547">Nucleotide-binding</keyword>
<evidence type="ECO:0000256" key="4">
    <source>
        <dbReference type="ARBA" id="ARBA00022553"/>
    </source>
</evidence>
<dbReference type="CDD" id="cd16917">
    <property type="entry name" value="HATPase_UhpB-NarQ-NarX-like"/>
    <property type="match status" value="1"/>
</dbReference>
<dbReference type="InterPro" id="IPR036890">
    <property type="entry name" value="HATPase_C_sf"/>
</dbReference>
<dbReference type="GO" id="GO:0005524">
    <property type="term" value="F:ATP binding"/>
    <property type="evidence" value="ECO:0007669"/>
    <property type="project" value="UniProtKB-KW"/>
</dbReference>
<dbReference type="SMART" id="SM00304">
    <property type="entry name" value="HAMP"/>
    <property type="match status" value="1"/>
</dbReference>
<evidence type="ECO:0000259" key="13">
    <source>
        <dbReference type="PROSITE" id="PS50885"/>
    </source>
</evidence>
<evidence type="ECO:0000256" key="3">
    <source>
        <dbReference type="ARBA" id="ARBA00012438"/>
    </source>
</evidence>
<keyword evidence="5" id="KW-0808">Transferase</keyword>
<evidence type="ECO:0000256" key="5">
    <source>
        <dbReference type="ARBA" id="ARBA00022679"/>
    </source>
</evidence>
<dbReference type="GO" id="GO:0016020">
    <property type="term" value="C:membrane"/>
    <property type="evidence" value="ECO:0007669"/>
    <property type="project" value="UniProtKB-SubCell"/>
</dbReference>
<evidence type="ECO:0000256" key="8">
    <source>
        <dbReference type="ARBA" id="ARBA00022777"/>
    </source>
</evidence>
<evidence type="ECO:0000256" key="9">
    <source>
        <dbReference type="ARBA" id="ARBA00022840"/>
    </source>
</evidence>
<dbReference type="Pfam" id="PF02518">
    <property type="entry name" value="HATPase_c"/>
    <property type="match status" value="1"/>
</dbReference>
<dbReference type="KEGG" id="slau:SLA_6449"/>
<dbReference type="PANTHER" id="PTHR24421">
    <property type="entry name" value="NITRATE/NITRITE SENSOR PROTEIN NARX-RELATED"/>
    <property type="match status" value="1"/>
</dbReference>
<keyword evidence="11" id="KW-0902">Two-component regulatory system</keyword>
<keyword evidence="6 12" id="KW-0812">Transmembrane</keyword>
<evidence type="ECO:0000256" key="12">
    <source>
        <dbReference type="SAM" id="Phobius"/>
    </source>
</evidence>
<protein>
    <recommendedName>
        <fullName evidence="3">histidine kinase</fullName>
        <ecNumber evidence="3">2.7.13.3</ecNumber>
    </recommendedName>
</protein>
<evidence type="ECO:0000256" key="6">
    <source>
        <dbReference type="ARBA" id="ARBA00022692"/>
    </source>
</evidence>
<dbReference type="Gene3D" id="3.30.565.10">
    <property type="entry name" value="Histidine kinase-like ATPase, C-terminal domain"/>
    <property type="match status" value="1"/>
</dbReference>
<dbReference type="PANTHER" id="PTHR24421:SF10">
    <property type="entry name" value="NITRATE_NITRITE SENSOR PROTEIN NARQ"/>
    <property type="match status" value="1"/>
</dbReference>
<keyword evidence="9" id="KW-0067">ATP-binding</keyword>
<dbReference type="InterPro" id="IPR050482">
    <property type="entry name" value="Sensor_HK_TwoCompSys"/>
</dbReference>
<dbReference type="InterPro" id="IPR003594">
    <property type="entry name" value="HATPase_dom"/>
</dbReference>
<keyword evidence="15" id="KW-1185">Reference proteome</keyword>
<feature type="transmembrane region" description="Helical" evidence="12">
    <location>
        <begin position="38"/>
        <end position="60"/>
    </location>
</feature>
<keyword evidence="12" id="KW-0472">Membrane</keyword>
<dbReference type="CDD" id="cd06225">
    <property type="entry name" value="HAMP"/>
    <property type="match status" value="1"/>
</dbReference>
<evidence type="ECO:0000313" key="14">
    <source>
        <dbReference type="EMBL" id="BAU87316.1"/>
    </source>
</evidence>
<dbReference type="Gene3D" id="6.10.340.10">
    <property type="match status" value="1"/>
</dbReference>
<proteinExistence type="predicted"/>
<accession>A0A160P7S4</accession>
<dbReference type="InterPro" id="IPR003660">
    <property type="entry name" value="HAMP_dom"/>
</dbReference>
<dbReference type="Pfam" id="PF00672">
    <property type="entry name" value="HAMP"/>
    <property type="match status" value="1"/>
</dbReference>
<dbReference type="EMBL" id="AP017424">
    <property type="protein sequence ID" value="BAU87316.1"/>
    <property type="molecule type" value="Genomic_DNA"/>
</dbReference>
<dbReference type="GO" id="GO:0046983">
    <property type="term" value="F:protein dimerization activity"/>
    <property type="evidence" value="ECO:0007669"/>
    <property type="project" value="InterPro"/>
</dbReference>
<reference evidence="14 15" key="1">
    <citation type="journal article" date="2016" name="Genome Announc.">
        <title>Complete Genome Sequence of Thiostrepton-Producing Streptomyces laurentii ATCC 31255.</title>
        <authorList>
            <person name="Doi K."/>
            <person name="Fujino Y."/>
            <person name="Nagayoshi Y."/>
            <person name="Ohshima T."/>
            <person name="Ogata S."/>
        </authorList>
    </citation>
    <scope>NUCLEOTIDE SEQUENCE [LARGE SCALE GENOMIC DNA]</scope>
    <source>
        <strain evidence="14 15">ATCC 31255</strain>
    </source>
</reference>
<dbReference type="Pfam" id="PF07730">
    <property type="entry name" value="HisKA_3"/>
    <property type="match status" value="1"/>
</dbReference>
<feature type="domain" description="HAMP" evidence="13">
    <location>
        <begin position="57"/>
        <end position="109"/>
    </location>
</feature>
<feature type="transmembrane region" description="Helical" evidence="12">
    <location>
        <begin position="7"/>
        <end position="26"/>
    </location>
</feature>
<gene>
    <name evidence="14" type="ORF">SLA_6449</name>
</gene>
<evidence type="ECO:0000256" key="1">
    <source>
        <dbReference type="ARBA" id="ARBA00000085"/>
    </source>
</evidence>
<name>A0A160P7S4_STRLU</name>
<dbReference type="SUPFAM" id="SSF158472">
    <property type="entry name" value="HAMP domain-like"/>
    <property type="match status" value="1"/>
</dbReference>
<organism evidence="14 15">
    <name type="scientific">Streptomyces laurentii</name>
    <dbReference type="NCBI Taxonomy" id="39478"/>
    <lineage>
        <taxon>Bacteria</taxon>
        <taxon>Bacillati</taxon>
        <taxon>Actinomycetota</taxon>
        <taxon>Actinomycetes</taxon>
        <taxon>Kitasatosporales</taxon>
        <taxon>Streptomycetaceae</taxon>
        <taxon>Streptomyces</taxon>
    </lineage>
</organism>
<dbReference type="AlphaFoldDB" id="A0A160P7S4"/>
<evidence type="ECO:0000313" key="15">
    <source>
        <dbReference type="Proteomes" id="UP000217676"/>
    </source>
</evidence>
<dbReference type="InterPro" id="IPR011712">
    <property type="entry name" value="Sig_transdc_His_kin_sub3_dim/P"/>
</dbReference>
<evidence type="ECO:0000256" key="11">
    <source>
        <dbReference type="ARBA" id="ARBA00023012"/>
    </source>
</evidence>
<dbReference type="SUPFAM" id="SSF55874">
    <property type="entry name" value="ATPase domain of HSP90 chaperone/DNA topoisomerase II/histidine kinase"/>
    <property type="match status" value="1"/>
</dbReference>
<keyword evidence="10 12" id="KW-1133">Transmembrane helix</keyword>
<comment type="subcellular location">
    <subcellularLocation>
        <location evidence="2">Membrane</location>
    </subcellularLocation>
</comment>
<comment type="catalytic activity">
    <reaction evidence="1">
        <text>ATP + protein L-histidine = ADP + protein N-phospho-L-histidine.</text>
        <dbReference type="EC" id="2.7.13.3"/>
    </reaction>
</comment>
<evidence type="ECO:0000256" key="10">
    <source>
        <dbReference type="ARBA" id="ARBA00022989"/>
    </source>
</evidence>
<dbReference type="GO" id="GO:0000155">
    <property type="term" value="F:phosphorelay sensor kinase activity"/>
    <property type="evidence" value="ECO:0007669"/>
    <property type="project" value="InterPro"/>
</dbReference>
<dbReference type="EC" id="2.7.13.3" evidence="3"/>
<sequence length="318" mass="34188">MPLFWRMFLLNAVVLVLATGLLMGPWVTVSSPVLPREALVLCGGLVALLVANALLFRAGLAPLRRLTKAMAEANPSKPGQRARVTGHGELAELTETFNVMLERLEAERAASSGRALSAQEAERRRVARELHDEVGQTLTAVILQFKTLADRAPAPLREDVVTAQETVRDSLDEVRRIARRLRPGVLEDLGLLSALRALTTEFSTPGVTVSHRLDGSLPSLGAETELVLYRVAQEAMTNAARHAGASRIDLALRSVEPRIVELVVGDDGRGLRGTEEGAGIQGMRERALRLGAALTLTSDDAEGTTVRLRVPLPTEGAA</sequence>
<dbReference type="Proteomes" id="UP000217676">
    <property type="component" value="Chromosome"/>
</dbReference>
<evidence type="ECO:0000256" key="7">
    <source>
        <dbReference type="ARBA" id="ARBA00022741"/>
    </source>
</evidence>